<proteinExistence type="predicted"/>
<reference evidence="4 5" key="1">
    <citation type="journal article" date="2021" name="Sci. Rep.">
        <title>Chromosome anchoring in Senegalese sole (Solea senegalensis) reveals sex-associated markers and genome rearrangements in flatfish.</title>
        <authorList>
            <person name="Guerrero-Cozar I."/>
            <person name="Gomez-Garrido J."/>
            <person name="Berbel C."/>
            <person name="Martinez-Blanch J.F."/>
            <person name="Alioto T."/>
            <person name="Claros M.G."/>
            <person name="Gagnaire P.A."/>
            <person name="Manchado M."/>
        </authorList>
    </citation>
    <scope>NUCLEOTIDE SEQUENCE [LARGE SCALE GENOMIC DNA]</scope>
    <source>
        <strain evidence="4">Sse05_10M</strain>
    </source>
</reference>
<feature type="compositionally biased region" description="Basic and acidic residues" evidence="2">
    <location>
        <begin position="435"/>
        <end position="449"/>
    </location>
</feature>
<evidence type="ECO:0000313" key="4">
    <source>
        <dbReference type="EMBL" id="KAG7506006.1"/>
    </source>
</evidence>
<feature type="compositionally biased region" description="Basic and acidic residues" evidence="2">
    <location>
        <begin position="46"/>
        <end position="66"/>
    </location>
</feature>
<evidence type="ECO:0000256" key="2">
    <source>
        <dbReference type="SAM" id="MobiDB-lite"/>
    </source>
</evidence>
<dbReference type="GO" id="GO:0016020">
    <property type="term" value="C:membrane"/>
    <property type="evidence" value="ECO:0007669"/>
    <property type="project" value="InterPro"/>
</dbReference>
<dbReference type="AlphaFoldDB" id="A0AAV6RKW8"/>
<organism evidence="4 5">
    <name type="scientific">Solea senegalensis</name>
    <name type="common">Senegalese sole</name>
    <dbReference type="NCBI Taxonomy" id="28829"/>
    <lineage>
        <taxon>Eukaryota</taxon>
        <taxon>Metazoa</taxon>
        <taxon>Chordata</taxon>
        <taxon>Craniata</taxon>
        <taxon>Vertebrata</taxon>
        <taxon>Euteleostomi</taxon>
        <taxon>Actinopterygii</taxon>
        <taxon>Neopterygii</taxon>
        <taxon>Teleostei</taxon>
        <taxon>Neoteleostei</taxon>
        <taxon>Acanthomorphata</taxon>
        <taxon>Carangaria</taxon>
        <taxon>Pleuronectiformes</taxon>
        <taxon>Pleuronectoidei</taxon>
        <taxon>Soleidae</taxon>
        <taxon>Solea</taxon>
    </lineage>
</organism>
<feature type="region of interest" description="Disordered" evidence="2">
    <location>
        <begin position="384"/>
        <end position="456"/>
    </location>
</feature>
<dbReference type="EMBL" id="JAGKHQ010000011">
    <property type="protein sequence ID" value="KAG7506006.1"/>
    <property type="molecule type" value="Genomic_DNA"/>
</dbReference>
<feature type="chain" id="PRO_5043585746" evidence="3">
    <location>
        <begin position="20"/>
        <end position="464"/>
    </location>
</feature>
<evidence type="ECO:0000256" key="3">
    <source>
        <dbReference type="SAM" id="SignalP"/>
    </source>
</evidence>
<dbReference type="GO" id="GO:0008360">
    <property type="term" value="P:regulation of cell shape"/>
    <property type="evidence" value="ECO:0007669"/>
    <property type="project" value="InterPro"/>
</dbReference>
<keyword evidence="1" id="KW-0175">Coiled coil</keyword>
<dbReference type="InterPro" id="IPR004965">
    <property type="entry name" value="Paralemmin"/>
</dbReference>
<dbReference type="PROSITE" id="PS51257">
    <property type="entry name" value="PROKAR_LIPOPROTEIN"/>
    <property type="match status" value="1"/>
</dbReference>
<evidence type="ECO:0000256" key="1">
    <source>
        <dbReference type="ARBA" id="ARBA00023054"/>
    </source>
</evidence>
<protein>
    <submittedName>
        <fullName evidence="4">Paralemmin-2-like isoform X2</fullName>
    </submittedName>
</protein>
<feature type="compositionally biased region" description="Basic and acidic residues" evidence="2">
    <location>
        <begin position="399"/>
        <end position="411"/>
    </location>
</feature>
<accession>A0AAV6RKW8</accession>
<keyword evidence="5" id="KW-1185">Reference proteome</keyword>
<dbReference type="Pfam" id="PF03285">
    <property type="entry name" value="Paralemmin"/>
    <property type="match status" value="1"/>
</dbReference>
<gene>
    <name evidence="4" type="ORF">JOB18_044872</name>
</gene>
<evidence type="ECO:0000313" key="5">
    <source>
        <dbReference type="Proteomes" id="UP000693946"/>
    </source>
</evidence>
<comment type="caution">
    <text evidence="4">The sequence shown here is derived from an EMBL/GenBank/DDBJ whole genome shotgun (WGS) entry which is preliminary data.</text>
</comment>
<sequence length="464" mass="50025">MRTMCCVIELFLSASLLSASCICHFNLPFRDSLLLRGEASAAGGRGEAEEGDRGRVVEKGPDKEEVLEGPVAYFRTGPLPQEEEDTQASAEQENSQKTPEDEKEETADSRKKEQASQEERKELVSCVATARTHNSYQATTDEDARVTTKAEEHIQTQMEKQMFLDGGQDGRSVLGMVAVQVERDPKTGATVVRSVAPVSTPGGTERAHAVFDDGRMSIHAVGGPDGQPSNEELGQILNVIDGVGMKALLDEVTVVPSKAEMKTEIVEASRTPGEKRSLSGHHAVTEEIMQLDSSRSYVVEAELSTDDSAATVGNQKDKKDDRNVSAVTVDDIEDQKLEDGPVTLLFLGYTDATVDQGNSQDGSEGMITVERVMITDDGEEYVLGDETSAPAPPTVSKVAEQEAGKESKDEVFQEVPLDGNGAQVKVQDDTCGQEKSQKSSSPDKAEEQGKGTTKRKTCQCCSVM</sequence>
<dbReference type="Proteomes" id="UP000693946">
    <property type="component" value="Linkage Group LG19"/>
</dbReference>
<feature type="signal peptide" evidence="3">
    <location>
        <begin position="1"/>
        <end position="19"/>
    </location>
</feature>
<feature type="region of interest" description="Disordered" evidence="2">
    <location>
        <begin position="42"/>
        <end position="123"/>
    </location>
</feature>
<keyword evidence="3" id="KW-0732">Signal</keyword>
<feature type="compositionally biased region" description="Basic and acidic residues" evidence="2">
    <location>
        <begin position="106"/>
        <end position="123"/>
    </location>
</feature>
<name>A0AAV6RKW8_SOLSE</name>
<feature type="compositionally biased region" description="Polar residues" evidence="2">
    <location>
        <begin position="87"/>
        <end position="97"/>
    </location>
</feature>